<comment type="caution">
    <text evidence="1">The sequence shown here is derived from an EMBL/GenBank/DDBJ whole genome shotgun (WGS) entry which is preliminary data.</text>
</comment>
<dbReference type="Gene3D" id="3.40.50.300">
    <property type="entry name" value="P-loop containing nucleotide triphosphate hydrolases"/>
    <property type="match status" value="2"/>
</dbReference>
<sequence length="518" mass="61113">MLEKVDLQKKLEKEEYRKRMDELAPRLGRLQRECQKWKIPVMIAFEGYGAAGKGVQIAELIQALDPRGFQVYPVKNETEEEKMHPFLWRFWTKMPAKGRIAIYDSSWYRKVLVDRFDGKTSDKETEQAYRSICSFEEQLTADGMVLIKIFLAIDKKEQKKRLEKLLDSKETAWRVSKGDLERNQHFKRYQDMNEEMLLRTDTAYAPWHIVEATDRKFATAKIYSIVVQMLESKIAELAEAARRAAQADMTVKEMDDQVPSASVEDQLLKESVLTKADLSLSCTKEEYKEKLKKLQDKLQKLHGELYRHRIPVVLGFEGWDAGGKGGAIKRLTQKMDPRGYVVHPTASPNDIEKAHHYLWRFWTDMPKAGHVTIFDRTWYGRVMVERIEGFCSKKEWQRAYKEINDMERDLAEAGAVVLKFWMQIDKDEQARRFKERQENPEKQWKITEEDWRNREKWDQYEEAVNEMLIRTSSPYAPWIVVEGNCKYYARIKVLETVVDAIEKRLEEKKQEEKGQKKA</sequence>
<accession>A0A939BIM1</accession>
<reference evidence="1" key="2">
    <citation type="journal article" date="2021" name="Sci. Rep.">
        <title>The distribution of antibiotic resistance genes in chicken gut microbiota commensals.</title>
        <authorList>
            <person name="Juricova H."/>
            <person name="Matiasovicova J."/>
            <person name="Kubasova T."/>
            <person name="Cejkova D."/>
            <person name="Rychlik I."/>
        </authorList>
    </citation>
    <scope>NUCLEOTIDE SEQUENCE</scope>
    <source>
        <strain evidence="1">An420c</strain>
    </source>
</reference>
<dbReference type="InterPro" id="IPR022488">
    <property type="entry name" value="PPK2-related"/>
</dbReference>
<organism evidence="1 2">
    <name type="scientific">Mordavella massiliensis</name>
    <dbReference type="NCBI Taxonomy" id="1871024"/>
    <lineage>
        <taxon>Bacteria</taxon>
        <taxon>Bacillati</taxon>
        <taxon>Bacillota</taxon>
        <taxon>Clostridia</taxon>
        <taxon>Eubacteriales</taxon>
        <taxon>Clostridiaceae</taxon>
        <taxon>Mordavella</taxon>
    </lineage>
</organism>
<reference evidence="1" key="1">
    <citation type="submission" date="2020-08" db="EMBL/GenBank/DDBJ databases">
        <authorList>
            <person name="Cejkova D."/>
            <person name="Kubasova T."/>
            <person name="Jahodarova E."/>
            <person name="Rychlik I."/>
        </authorList>
    </citation>
    <scope>NUCLEOTIDE SEQUENCE</scope>
    <source>
        <strain evidence="1">An420c</strain>
    </source>
</reference>
<dbReference type="InterPro" id="IPR027417">
    <property type="entry name" value="P-loop_NTPase"/>
</dbReference>
<dbReference type="PANTHER" id="PTHR34383:SF3">
    <property type="entry name" value="POLYPHOSPHATE:AMP PHOSPHOTRANSFERASE"/>
    <property type="match status" value="1"/>
</dbReference>
<evidence type="ECO:0000313" key="2">
    <source>
        <dbReference type="Proteomes" id="UP000713880"/>
    </source>
</evidence>
<name>A0A939BIM1_9CLOT</name>
<dbReference type="AlphaFoldDB" id="A0A939BIM1"/>
<gene>
    <name evidence="1" type="ORF">H6A13_12330</name>
</gene>
<dbReference type="PANTHER" id="PTHR34383">
    <property type="entry name" value="POLYPHOSPHATE:AMP PHOSPHOTRANSFERASE-RELATED"/>
    <property type="match status" value="1"/>
</dbReference>
<dbReference type="RefSeq" id="WP_204909839.1">
    <property type="nucleotide sequence ID" value="NZ_JACJLV010000070.1"/>
</dbReference>
<dbReference type="EMBL" id="JACJLV010000070">
    <property type="protein sequence ID" value="MBM6827866.1"/>
    <property type="molecule type" value="Genomic_DNA"/>
</dbReference>
<dbReference type="Pfam" id="PF03976">
    <property type="entry name" value="PPK2"/>
    <property type="match status" value="2"/>
</dbReference>
<dbReference type="SUPFAM" id="SSF52540">
    <property type="entry name" value="P-loop containing nucleoside triphosphate hydrolases"/>
    <property type="match status" value="2"/>
</dbReference>
<keyword evidence="2" id="KW-1185">Reference proteome</keyword>
<evidence type="ECO:0000313" key="1">
    <source>
        <dbReference type="EMBL" id="MBM6827866.1"/>
    </source>
</evidence>
<dbReference type="Proteomes" id="UP000713880">
    <property type="component" value="Unassembled WGS sequence"/>
</dbReference>
<protein>
    <submittedName>
        <fullName evidence="1">Phosphate--AMP phosphotransferase</fullName>
    </submittedName>
</protein>
<proteinExistence type="predicted"/>